<protein>
    <recommendedName>
        <fullName evidence="3">Peptidase S9 prolyl oligopeptidase catalytic domain-containing protein</fullName>
    </recommendedName>
</protein>
<keyword evidence="1" id="KW-0732">Signal</keyword>
<name>A0A819Z550_9BILA</name>
<dbReference type="GO" id="GO:0004252">
    <property type="term" value="F:serine-type endopeptidase activity"/>
    <property type="evidence" value="ECO:0007669"/>
    <property type="project" value="TreeGrafter"/>
</dbReference>
<evidence type="ECO:0000256" key="2">
    <source>
        <dbReference type="ARBA" id="ARBA00022801"/>
    </source>
</evidence>
<gene>
    <name evidence="4" type="ORF">UJA718_LOCUS4217</name>
</gene>
<keyword evidence="2" id="KW-0378">Hydrolase</keyword>
<dbReference type="AlphaFoldDB" id="A0A819Z550"/>
<dbReference type="InterPro" id="IPR029058">
    <property type="entry name" value="AB_hydrolase_fold"/>
</dbReference>
<evidence type="ECO:0000313" key="5">
    <source>
        <dbReference type="Proteomes" id="UP000663873"/>
    </source>
</evidence>
<dbReference type="InterPro" id="IPR001375">
    <property type="entry name" value="Peptidase_S9_cat"/>
</dbReference>
<evidence type="ECO:0000313" key="4">
    <source>
        <dbReference type="EMBL" id="CAF4163456.1"/>
    </source>
</evidence>
<feature type="domain" description="Peptidase S9 prolyl oligopeptidase catalytic" evidence="3">
    <location>
        <begin position="43"/>
        <end position="90"/>
    </location>
</feature>
<dbReference type="SUPFAM" id="SSF53474">
    <property type="entry name" value="alpha/beta-Hydrolases"/>
    <property type="match status" value="1"/>
</dbReference>
<dbReference type="GO" id="GO:0006508">
    <property type="term" value="P:proteolysis"/>
    <property type="evidence" value="ECO:0007669"/>
    <property type="project" value="InterPro"/>
</dbReference>
<dbReference type="PANTHER" id="PTHR42776:SF13">
    <property type="entry name" value="DIPEPTIDYL-PEPTIDASE 5"/>
    <property type="match status" value="1"/>
</dbReference>
<dbReference type="Proteomes" id="UP000663873">
    <property type="component" value="Unassembled WGS sequence"/>
</dbReference>
<keyword evidence="5" id="KW-1185">Reference proteome</keyword>
<dbReference type="Pfam" id="PF00326">
    <property type="entry name" value="Peptidase_S9"/>
    <property type="match status" value="1"/>
</dbReference>
<proteinExistence type="predicted"/>
<organism evidence="4 5">
    <name type="scientific">Rotaria socialis</name>
    <dbReference type="NCBI Taxonomy" id="392032"/>
    <lineage>
        <taxon>Eukaryota</taxon>
        <taxon>Metazoa</taxon>
        <taxon>Spiralia</taxon>
        <taxon>Gnathifera</taxon>
        <taxon>Rotifera</taxon>
        <taxon>Eurotatoria</taxon>
        <taxon>Bdelloidea</taxon>
        <taxon>Philodinida</taxon>
        <taxon>Philodinidae</taxon>
        <taxon>Rotaria</taxon>
    </lineage>
</organism>
<dbReference type="EMBL" id="CAJOBP010000335">
    <property type="protein sequence ID" value="CAF4163456.1"/>
    <property type="molecule type" value="Genomic_DNA"/>
</dbReference>
<evidence type="ECO:0000256" key="1">
    <source>
        <dbReference type="ARBA" id="ARBA00022729"/>
    </source>
</evidence>
<accession>A0A819Z550</accession>
<reference evidence="4" key="1">
    <citation type="submission" date="2021-02" db="EMBL/GenBank/DDBJ databases">
        <authorList>
            <person name="Nowell W R."/>
        </authorList>
    </citation>
    <scope>NUCLEOTIDE SEQUENCE</scope>
</reference>
<comment type="caution">
    <text evidence="4">The sequence shown here is derived from an EMBL/GenBank/DDBJ whole genome shotgun (WGS) entry which is preliminary data.</text>
</comment>
<evidence type="ECO:0000259" key="3">
    <source>
        <dbReference type="Pfam" id="PF00326"/>
    </source>
</evidence>
<dbReference type="Gene3D" id="3.40.50.1820">
    <property type="entry name" value="alpha/beta hydrolase"/>
    <property type="match status" value="1"/>
</dbReference>
<dbReference type="PANTHER" id="PTHR42776">
    <property type="entry name" value="SERINE PEPTIDASE S9 FAMILY MEMBER"/>
    <property type="match status" value="1"/>
</dbReference>
<sequence>MINWIAGHPEMSQRFRALVCHDGLFDMREMGYATEELWFSEHDPMLIIHGGLDYRVPETQGIGAFTVLQRREIPSRMLYFPNENHWTLNPFNSLV</sequence>